<feature type="transmembrane region" description="Helical" evidence="8">
    <location>
        <begin position="206"/>
        <end position="231"/>
    </location>
</feature>
<keyword evidence="3 8" id="KW-0812">Transmembrane</keyword>
<evidence type="ECO:0000256" key="3">
    <source>
        <dbReference type="ARBA" id="ARBA00022692"/>
    </source>
</evidence>
<dbReference type="CDD" id="cd18580">
    <property type="entry name" value="ABC_6TM_ABCC_D2"/>
    <property type="match status" value="1"/>
</dbReference>
<dbReference type="SMART" id="SM00382">
    <property type="entry name" value="AAA"/>
    <property type="match status" value="2"/>
</dbReference>
<comment type="subcellular location">
    <subcellularLocation>
        <location evidence="1">Membrane</location>
        <topology evidence="1">Multi-pass membrane protein</topology>
    </subcellularLocation>
</comment>
<dbReference type="PROSITE" id="PS50929">
    <property type="entry name" value="ABC_TM1F"/>
    <property type="match status" value="2"/>
</dbReference>
<feature type="transmembrane region" description="Helical" evidence="8">
    <location>
        <begin position="802"/>
        <end position="825"/>
    </location>
</feature>
<dbReference type="PROSITE" id="PS00211">
    <property type="entry name" value="ABC_TRANSPORTER_1"/>
    <property type="match status" value="1"/>
</dbReference>
<dbReference type="CDD" id="cd18579">
    <property type="entry name" value="ABC_6TM_ABCC_D1"/>
    <property type="match status" value="1"/>
</dbReference>
<keyword evidence="2" id="KW-0813">Transport</keyword>
<dbReference type="InterPro" id="IPR027417">
    <property type="entry name" value="P-loop_NTPase"/>
</dbReference>
<protein>
    <submittedName>
        <fullName evidence="11">ABC transporter-like protein</fullName>
    </submittedName>
</protein>
<sequence length="1149" mass="126003">MQPVLIKKAITFVTESQTQPASIESKTLISAAVGIYMGLAIITAQYNQSLNRLRIRTRSALIALVEQQTMRSWADSSLEGRVATLISNDVDALETILEMAHETWAQTLEVVVGFFLLSREVGWLWPVPLVMIFVCSRVSQFVARTLRAKQGSWNAATQDRISLTSSMISNIKSIKMLGMQSSMVQYIEKSRLHELKMASKVRWLMVAYNASANALGMFAPVVTIVLYAVLTRRHGNQRLDTEVAFTAVAILGMVTHPANMVMTIVPRIVASFASFERIQEFLTQECRVDKREPTDDDFENAVSITNLSIGNPEAILSHLNLDVQRGTFVAVMGSTGSGKSLLAKAIAGETDAGPDCSIRLSTVGVAYCSQNAWLPNRSVKGVITQYGSQMINGEDWYRKVLRACCLEDDLAMLSAGDLTKVGPRGMNLSGGQRQRVALARAAFARAKLLVLDDPFSALDGKTEGQVVSNLLGPEGIFRALGTTVILFSHATQHFHLVDNVYEIKAGQLLRTERWSATIRHDGKGPLRTNAQRDVDEASDAVPAVAGSLQPQAIKFTEAMKPSWQNGDASLYAFYVEAAGYKNFLFMASCSAIYSFFITFPQYWLKMWTDTTQNDDAPFVLGYASLVLAAWLTTNAMMWSTVIHIAPHSGRTLHSKLLSIVSEAPLSYFHTNGSGSILNRFTQDIQLVDKQLPSAVSALAVQISKLTMQAVLLFVAQRLLMVTFPICMIVVYFVQKLYLRTSRQLRLLELESKATVLAAFMETVDGLCTIRAFDGAQESTVHHLHQLDESHKPLYMLLCLQRWLNLVLDLLVAGIAVGVIALAVLFRSSTTGGEIGMALNLVLVANTTLVRLVESWTSLEISLGAIARLKSLESDVPPEREPSEKLVPPETWPSAGSLELRNVTASYNTENDALCQVQLAIEPGKKVVLCGRTGSGKSSLLLTLLRLIHVKHGTITVDSIDIGRVPRSILRQRCFVTIPQDAILLSQPSLRFNLDPTESLSDETLLTALSKVRLRDHLALHEVRANASAAGGSEQARLMLERPLSALPALSVGQGQLLALARALLHVYRINTTGAKPIVLLDEATSSLDAQTEELILGIIHGELTLQGFTVIMVAHRVKAAAAYMREEDVVVWMQDGEVVKRGSRGDMTS</sequence>
<dbReference type="GO" id="GO:0016887">
    <property type="term" value="F:ATP hydrolysis activity"/>
    <property type="evidence" value="ECO:0007669"/>
    <property type="project" value="InterPro"/>
</dbReference>
<evidence type="ECO:0000313" key="12">
    <source>
        <dbReference type="Proteomes" id="UP000756346"/>
    </source>
</evidence>
<dbReference type="InterPro" id="IPR044726">
    <property type="entry name" value="ABCC_6TM_D2"/>
</dbReference>
<feature type="transmembrane region" description="Helical" evidence="8">
    <location>
        <begin position="243"/>
        <end position="265"/>
    </location>
</feature>
<name>A0A9P9BSE2_9PEZI</name>
<reference evidence="11" key="1">
    <citation type="journal article" date="2021" name="Nat. Commun.">
        <title>Genetic determinants of endophytism in the Arabidopsis root mycobiome.</title>
        <authorList>
            <person name="Mesny F."/>
            <person name="Miyauchi S."/>
            <person name="Thiergart T."/>
            <person name="Pickel B."/>
            <person name="Atanasova L."/>
            <person name="Karlsson M."/>
            <person name="Huettel B."/>
            <person name="Barry K.W."/>
            <person name="Haridas S."/>
            <person name="Chen C."/>
            <person name="Bauer D."/>
            <person name="Andreopoulos W."/>
            <person name="Pangilinan J."/>
            <person name="LaButti K."/>
            <person name="Riley R."/>
            <person name="Lipzen A."/>
            <person name="Clum A."/>
            <person name="Drula E."/>
            <person name="Henrissat B."/>
            <person name="Kohler A."/>
            <person name="Grigoriev I.V."/>
            <person name="Martin F.M."/>
            <person name="Hacquard S."/>
        </authorList>
    </citation>
    <scope>NUCLEOTIDE SEQUENCE</scope>
    <source>
        <strain evidence="11">MPI-CAGE-CH-0230</strain>
    </source>
</reference>
<evidence type="ECO:0000256" key="1">
    <source>
        <dbReference type="ARBA" id="ARBA00004141"/>
    </source>
</evidence>
<evidence type="ECO:0000313" key="11">
    <source>
        <dbReference type="EMBL" id="KAH7034680.1"/>
    </source>
</evidence>
<feature type="domain" description="ABC transporter" evidence="9">
    <location>
        <begin position="897"/>
        <end position="1149"/>
    </location>
</feature>
<evidence type="ECO:0000256" key="8">
    <source>
        <dbReference type="SAM" id="Phobius"/>
    </source>
</evidence>
<dbReference type="GeneID" id="70180713"/>
<dbReference type="PANTHER" id="PTHR24223">
    <property type="entry name" value="ATP-BINDING CASSETTE SUB-FAMILY C"/>
    <property type="match status" value="1"/>
</dbReference>
<dbReference type="PROSITE" id="PS50893">
    <property type="entry name" value="ABC_TRANSPORTER_2"/>
    <property type="match status" value="2"/>
</dbReference>
<feature type="transmembrane region" description="Helical" evidence="8">
    <location>
        <begin position="710"/>
        <end position="733"/>
    </location>
</feature>
<feature type="domain" description="ABC transmembrane type-1" evidence="10">
    <location>
        <begin position="584"/>
        <end position="859"/>
    </location>
</feature>
<organism evidence="11 12">
    <name type="scientific">Microdochium trichocladiopsis</name>
    <dbReference type="NCBI Taxonomy" id="1682393"/>
    <lineage>
        <taxon>Eukaryota</taxon>
        <taxon>Fungi</taxon>
        <taxon>Dikarya</taxon>
        <taxon>Ascomycota</taxon>
        <taxon>Pezizomycotina</taxon>
        <taxon>Sordariomycetes</taxon>
        <taxon>Xylariomycetidae</taxon>
        <taxon>Xylariales</taxon>
        <taxon>Microdochiaceae</taxon>
        <taxon>Microdochium</taxon>
    </lineage>
</organism>
<dbReference type="Proteomes" id="UP000756346">
    <property type="component" value="Unassembled WGS sequence"/>
</dbReference>
<gene>
    <name evidence="11" type="ORF">B0I36DRAFT_263646</name>
</gene>
<keyword evidence="6 8" id="KW-1133">Transmembrane helix</keyword>
<dbReference type="SUPFAM" id="SSF90123">
    <property type="entry name" value="ABC transporter transmembrane region"/>
    <property type="match status" value="2"/>
</dbReference>
<keyword evidence="4" id="KW-0547">Nucleotide-binding</keyword>
<dbReference type="Gene3D" id="1.20.1560.10">
    <property type="entry name" value="ABC transporter type 1, transmembrane domain"/>
    <property type="match status" value="2"/>
</dbReference>
<dbReference type="EMBL" id="JAGTJQ010000003">
    <property type="protein sequence ID" value="KAH7034680.1"/>
    <property type="molecule type" value="Genomic_DNA"/>
</dbReference>
<dbReference type="PANTHER" id="PTHR24223:SF345">
    <property type="entry name" value="ABC MULTIDRUG TRANSPORTER (EUROFUNG)"/>
    <property type="match status" value="1"/>
</dbReference>
<dbReference type="Pfam" id="PF00005">
    <property type="entry name" value="ABC_tran"/>
    <property type="match status" value="2"/>
</dbReference>
<feature type="transmembrane region" description="Helical" evidence="8">
    <location>
        <begin position="623"/>
        <end position="645"/>
    </location>
</feature>
<dbReference type="InterPro" id="IPR050173">
    <property type="entry name" value="ABC_transporter_C-like"/>
</dbReference>
<keyword evidence="5" id="KW-0067">ATP-binding</keyword>
<dbReference type="InterPro" id="IPR017871">
    <property type="entry name" value="ABC_transporter-like_CS"/>
</dbReference>
<dbReference type="InterPro" id="IPR003593">
    <property type="entry name" value="AAA+_ATPase"/>
</dbReference>
<dbReference type="GO" id="GO:0005524">
    <property type="term" value="F:ATP binding"/>
    <property type="evidence" value="ECO:0007669"/>
    <property type="project" value="UniProtKB-KW"/>
</dbReference>
<feature type="domain" description="ABC transporter" evidence="9">
    <location>
        <begin position="299"/>
        <end position="530"/>
    </location>
</feature>
<evidence type="ECO:0000256" key="2">
    <source>
        <dbReference type="ARBA" id="ARBA00022448"/>
    </source>
</evidence>
<keyword evidence="12" id="KW-1185">Reference proteome</keyword>
<evidence type="ECO:0000256" key="5">
    <source>
        <dbReference type="ARBA" id="ARBA00022840"/>
    </source>
</evidence>
<dbReference type="Pfam" id="PF00664">
    <property type="entry name" value="ABC_membrane"/>
    <property type="match status" value="2"/>
</dbReference>
<dbReference type="SUPFAM" id="SSF52540">
    <property type="entry name" value="P-loop containing nucleoside triphosphate hydrolases"/>
    <property type="match status" value="2"/>
</dbReference>
<dbReference type="AlphaFoldDB" id="A0A9P9BSE2"/>
<evidence type="ECO:0000259" key="9">
    <source>
        <dbReference type="PROSITE" id="PS50893"/>
    </source>
</evidence>
<dbReference type="InterPro" id="IPR044746">
    <property type="entry name" value="ABCC_6TM_D1"/>
</dbReference>
<evidence type="ECO:0000256" key="6">
    <source>
        <dbReference type="ARBA" id="ARBA00022989"/>
    </source>
</evidence>
<comment type="caution">
    <text evidence="11">The sequence shown here is derived from an EMBL/GenBank/DDBJ whole genome shotgun (WGS) entry which is preliminary data.</text>
</comment>
<dbReference type="InterPro" id="IPR011527">
    <property type="entry name" value="ABC1_TM_dom"/>
</dbReference>
<evidence type="ECO:0000259" key="10">
    <source>
        <dbReference type="PROSITE" id="PS50929"/>
    </source>
</evidence>
<feature type="domain" description="ABC transmembrane type-1" evidence="10">
    <location>
        <begin position="1"/>
        <end position="270"/>
    </location>
</feature>
<accession>A0A9P9BSE2</accession>
<dbReference type="Gene3D" id="3.40.50.300">
    <property type="entry name" value="P-loop containing nucleotide triphosphate hydrolases"/>
    <property type="match status" value="2"/>
</dbReference>
<dbReference type="GO" id="GO:0140359">
    <property type="term" value="F:ABC-type transporter activity"/>
    <property type="evidence" value="ECO:0007669"/>
    <property type="project" value="InterPro"/>
</dbReference>
<evidence type="ECO:0000256" key="7">
    <source>
        <dbReference type="ARBA" id="ARBA00023136"/>
    </source>
</evidence>
<keyword evidence="7 8" id="KW-0472">Membrane</keyword>
<dbReference type="RefSeq" id="XP_046014773.1">
    <property type="nucleotide sequence ID" value="XM_046151167.1"/>
</dbReference>
<dbReference type="GO" id="GO:0016020">
    <property type="term" value="C:membrane"/>
    <property type="evidence" value="ECO:0007669"/>
    <property type="project" value="UniProtKB-SubCell"/>
</dbReference>
<proteinExistence type="predicted"/>
<dbReference type="InterPro" id="IPR003439">
    <property type="entry name" value="ABC_transporter-like_ATP-bd"/>
</dbReference>
<dbReference type="InterPro" id="IPR036640">
    <property type="entry name" value="ABC1_TM_sf"/>
</dbReference>
<feature type="transmembrane region" description="Helical" evidence="8">
    <location>
        <begin position="583"/>
        <end position="603"/>
    </location>
</feature>
<dbReference type="OrthoDB" id="4139357at2759"/>
<evidence type="ECO:0000256" key="4">
    <source>
        <dbReference type="ARBA" id="ARBA00022741"/>
    </source>
</evidence>